<reference evidence="2" key="1">
    <citation type="submission" date="2015-10" db="EMBL/GenBank/DDBJ databases">
        <title>Extensive mobilome-driven genome diversification in gut-associated Bacteroides vulgatus mpk.</title>
        <authorList>
            <person name="Beier S."/>
            <person name="Lange A."/>
            <person name="Huson D.H."/>
            <person name="Frick J.-S."/>
            <person name="Autenrieth I.B."/>
        </authorList>
    </citation>
    <scope>NUCLEOTIDE SEQUENCE [LARGE SCALE GENOMIC DNA]</scope>
    <source>
        <strain evidence="2">mpk</strain>
    </source>
</reference>
<evidence type="ECO:0000313" key="1">
    <source>
        <dbReference type="EMBL" id="ALK86583.1"/>
    </source>
</evidence>
<dbReference type="EMBL" id="CP013020">
    <property type="protein sequence ID" value="ALK86583.1"/>
    <property type="molecule type" value="Genomic_DNA"/>
</dbReference>
<dbReference type="PATRIC" id="fig|821.40.peg.4836"/>
<dbReference type="AlphaFoldDB" id="A0A0P0L9L1"/>
<evidence type="ECO:0000313" key="2">
    <source>
        <dbReference type="Proteomes" id="UP000061587"/>
    </source>
</evidence>
<reference evidence="1 2" key="2">
    <citation type="journal article" date="2016" name="Genome Biol. Evol.">
        <title>Extensive mobilome-driven genome diversification in mouse gut-associated Bacteroides vulgatus mpk.</title>
        <authorList>
            <person name="Lange A."/>
            <person name="Beier S."/>
            <person name="Steimle A."/>
            <person name="Autenrieth I.B."/>
            <person name="Huson D.H."/>
            <person name="Frick J.S."/>
        </authorList>
    </citation>
    <scope>NUCLEOTIDE SEQUENCE [LARGE SCALE GENOMIC DNA]</scope>
    <source>
        <strain evidence="2">mpk</strain>
    </source>
</reference>
<protein>
    <submittedName>
        <fullName evidence="1">Uncharacterized protein</fullName>
    </submittedName>
</protein>
<name>A0A0P0L9L1_PHOVU</name>
<dbReference type="Proteomes" id="UP000061587">
    <property type="component" value="Chromosome"/>
</dbReference>
<gene>
    <name evidence="1" type="ORF">BvMPK_4031</name>
</gene>
<accession>A0A0P0L9L1</accession>
<organism evidence="1 2">
    <name type="scientific">Phocaeicola vulgatus</name>
    <name type="common">Bacteroides vulgatus</name>
    <dbReference type="NCBI Taxonomy" id="821"/>
    <lineage>
        <taxon>Bacteria</taxon>
        <taxon>Pseudomonadati</taxon>
        <taxon>Bacteroidota</taxon>
        <taxon>Bacteroidia</taxon>
        <taxon>Bacteroidales</taxon>
        <taxon>Bacteroidaceae</taxon>
        <taxon>Phocaeicola</taxon>
    </lineage>
</organism>
<sequence>MNQNNLNMSKITLADDAKSAVIKMCEGNPGAIIALIEIIKCGEQVDPDDFMGGLGKILALDTLEIYGTDIYVLWNDICYRNTSKMIAVLRANQLGFISDQILKDACHRQDGSGRKIIPVEELYSKVVERLPRFDLVNR</sequence>
<proteinExistence type="predicted"/>